<organism evidence="2 3">
    <name type="scientific">Cylicostephanus goldi</name>
    <name type="common">Nematode worm</name>
    <dbReference type="NCBI Taxonomy" id="71465"/>
    <lineage>
        <taxon>Eukaryota</taxon>
        <taxon>Metazoa</taxon>
        <taxon>Ecdysozoa</taxon>
        <taxon>Nematoda</taxon>
        <taxon>Chromadorea</taxon>
        <taxon>Rhabditida</taxon>
        <taxon>Rhabditina</taxon>
        <taxon>Rhabditomorpha</taxon>
        <taxon>Strongyloidea</taxon>
        <taxon>Strongylidae</taxon>
        <taxon>Cylicostephanus</taxon>
    </lineage>
</organism>
<dbReference type="Proteomes" id="UP000271889">
    <property type="component" value="Unassembled WGS sequence"/>
</dbReference>
<keyword evidence="3" id="KW-1185">Reference proteome</keyword>
<name>A0A3P7N3J2_CYLGO</name>
<protein>
    <submittedName>
        <fullName evidence="2">Uncharacterized protein</fullName>
    </submittedName>
</protein>
<accession>A0A3P7N3J2</accession>
<evidence type="ECO:0000256" key="1">
    <source>
        <dbReference type="SAM" id="MobiDB-lite"/>
    </source>
</evidence>
<feature type="region of interest" description="Disordered" evidence="1">
    <location>
        <begin position="1"/>
        <end position="80"/>
    </location>
</feature>
<reference evidence="2 3" key="1">
    <citation type="submission" date="2018-11" db="EMBL/GenBank/DDBJ databases">
        <authorList>
            <consortium name="Pathogen Informatics"/>
        </authorList>
    </citation>
    <scope>NUCLEOTIDE SEQUENCE [LARGE SCALE GENOMIC DNA]</scope>
</reference>
<dbReference type="EMBL" id="UYRV01130503">
    <property type="protein sequence ID" value="VDN36934.1"/>
    <property type="molecule type" value="Genomic_DNA"/>
</dbReference>
<proteinExistence type="predicted"/>
<evidence type="ECO:0000313" key="2">
    <source>
        <dbReference type="EMBL" id="VDN36934.1"/>
    </source>
</evidence>
<evidence type="ECO:0000313" key="3">
    <source>
        <dbReference type="Proteomes" id="UP000271889"/>
    </source>
</evidence>
<feature type="non-terminal residue" evidence="2">
    <location>
        <position position="1"/>
    </location>
</feature>
<feature type="compositionally biased region" description="Polar residues" evidence="1">
    <location>
        <begin position="52"/>
        <end position="80"/>
    </location>
</feature>
<dbReference type="AlphaFoldDB" id="A0A3P7N3J2"/>
<feature type="compositionally biased region" description="Polar residues" evidence="1">
    <location>
        <begin position="1"/>
        <end position="36"/>
    </location>
</feature>
<sequence>SNQETDVISPDITTPSSDIENTPEATESSEQGTDAASTDIAPPPDVEDPPATTEQTDQATDVASADMTTPPSDQENPSATTELVTEMHKCVAFVLYL</sequence>
<gene>
    <name evidence="2" type="ORF">CGOC_LOCUS13340</name>
</gene>